<dbReference type="SUPFAM" id="SSF53850">
    <property type="entry name" value="Periplasmic binding protein-like II"/>
    <property type="match status" value="1"/>
</dbReference>
<gene>
    <name evidence="2" type="ORF">EH244_24800</name>
</gene>
<dbReference type="RefSeq" id="WP_124960973.1">
    <property type="nucleotide sequence ID" value="NZ_RQXU01000020.1"/>
</dbReference>
<dbReference type="Gene3D" id="3.40.190.150">
    <property type="entry name" value="Bordetella uptake gene, domain 1"/>
    <property type="match status" value="1"/>
</dbReference>
<proteinExistence type="inferred from homology"/>
<reference evidence="2 3" key="1">
    <citation type="submission" date="2018-11" db="EMBL/GenBank/DDBJ databases">
        <title>The genome of Variovorax sp T529.</title>
        <authorList>
            <person name="Gao J."/>
        </authorList>
    </citation>
    <scope>NUCLEOTIDE SEQUENCE [LARGE SCALE GENOMIC DNA]</scope>
    <source>
        <strain evidence="2 3">T529</strain>
    </source>
</reference>
<sequence length="324" mass="33664">MAHRRQILQLLGTGTLAAAGLARADAWPSRALRIIVPNAPGGTSDIISRLLSKPLGDALGVPVVVENRGGAGGSIGAAAVASATDQHTVLLCDVGGLAISPAIYKDMAYDLDRDLQGIAMLAQSPHLLVVHPSVPAANLEELVALSKRTPINVALAGQGTPNHLATVQLAQATGMRWQHVPYKGGAPAVADTAANVTQAVLNGMLATLPLVQAGRLKAIGVSGKSRSPLLPNVPTLAEQGAVDFESGTWQGVTASSKLPKDHVVRLNAELLRIVQLPALREQLRNAGVEVVTMSPQETSQFIARDRARWAAVVRKSGNTIEGAS</sequence>
<dbReference type="Proteomes" id="UP000271590">
    <property type="component" value="Unassembled WGS sequence"/>
</dbReference>
<evidence type="ECO:0000313" key="3">
    <source>
        <dbReference type="Proteomes" id="UP000271590"/>
    </source>
</evidence>
<comment type="caution">
    <text evidence="2">The sequence shown here is derived from an EMBL/GenBank/DDBJ whole genome shotgun (WGS) entry which is preliminary data.</text>
</comment>
<accession>A0A3P3EC40</accession>
<evidence type="ECO:0000256" key="1">
    <source>
        <dbReference type="ARBA" id="ARBA00006987"/>
    </source>
</evidence>
<comment type="similarity">
    <text evidence="1">Belongs to the UPF0065 (bug) family.</text>
</comment>
<dbReference type="EMBL" id="RQXU01000020">
    <property type="protein sequence ID" value="RRH83686.1"/>
    <property type="molecule type" value="Genomic_DNA"/>
</dbReference>
<dbReference type="PANTHER" id="PTHR42928">
    <property type="entry name" value="TRICARBOXYLATE-BINDING PROTEIN"/>
    <property type="match status" value="1"/>
</dbReference>
<dbReference type="InterPro" id="IPR006311">
    <property type="entry name" value="TAT_signal"/>
</dbReference>
<dbReference type="PROSITE" id="PS51318">
    <property type="entry name" value="TAT"/>
    <property type="match status" value="1"/>
</dbReference>
<dbReference type="Pfam" id="PF03401">
    <property type="entry name" value="TctC"/>
    <property type="match status" value="1"/>
</dbReference>
<name>A0A3P3EC40_9BURK</name>
<dbReference type="PIRSF" id="PIRSF017082">
    <property type="entry name" value="YflP"/>
    <property type="match status" value="1"/>
</dbReference>
<dbReference type="PANTHER" id="PTHR42928:SF5">
    <property type="entry name" value="BLR1237 PROTEIN"/>
    <property type="match status" value="1"/>
</dbReference>
<dbReference type="Gene3D" id="3.40.190.10">
    <property type="entry name" value="Periplasmic binding protein-like II"/>
    <property type="match status" value="1"/>
</dbReference>
<dbReference type="AlphaFoldDB" id="A0A3P3EC40"/>
<evidence type="ECO:0000313" key="2">
    <source>
        <dbReference type="EMBL" id="RRH83686.1"/>
    </source>
</evidence>
<dbReference type="InterPro" id="IPR042100">
    <property type="entry name" value="Bug_dom1"/>
</dbReference>
<organism evidence="2 3">
    <name type="scientific">Variovorax beijingensis</name>
    <dbReference type="NCBI Taxonomy" id="2496117"/>
    <lineage>
        <taxon>Bacteria</taxon>
        <taxon>Pseudomonadati</taxon>
        <taxon>Pseudomonadota</taxon>
        <taxon>Betaproteobacteria</taxon>
        <taxon>Burkholderiales</taxon>
        <taxon>Comamonadaceae</taxon>
        <taxon>Variovorax</taxon>
    </lineage>
</organism>
<protein>
    <submittedName>
        <fullName evidence="2">Tripartite tricarboxylate transporter substrate binding protein</fullName>
    </submittedName>
</protein>
<dbReference type="InterPro" id="IPR005064">
    <property type="entry name" value="BUG"/>
</dbReference>